<evidence type="ECO:0000313" key="2">
    <source>
        <dbReference type="EMBL" id="RYP06077.1"/>
    </source>
</evidence>
<accession>A0A4Q4TK38</accession>
<dbReference type="PANTHER" id="PTHR41813">
    <property type="entry name" value="REGULATOR PAB1642, PUTATIVE (AFU_ORTHOLOGUE AFUA_3G11955)-RELATED"/>
    <property type="match status" value="1"/>
</dbReference>
<gene>
    <name evidence="2" type="ORF">DL764_003367</name>
</gene>
<dbReference type="STRING" id="155417.A0A4Q4TK38"/>
<comment type="caution">
    <text evidence="2">The sequence shown here is derived from an EMBL/GenBank/DDBJ whole genome shotgun (WGS) entry which is preliminary data.</text>
</comment>
<dbReference type="EMBL" id="QJNU01000143">
    <property type="protein sequence ID" value="RYP06077.1"/>
    <property type="molecule type" value="Genomic_DNA"/>
</dbReference>
<dbReference type="Pfam" id="PF03070">
    <property type="entry name" value="TENA_THI-4"/>
    <property type="match status" value="1"/>
</dbReference>
<dbReference type="CDD" id="cd19357">
    <property type="entry name" value="TenA_E_At3g16990-like"/>
    <property type="match status" value="1"/>
</dbReference>
<reference evidence="2 3" key="1">
    <citation type="submission" date="2018-06" db="EMBL/GenBank/DDBJ databases">
        <title>Complete Genomes of Monosporascus.</title>
        <authorList>
            <person name="Robinson A.J."/>
            <person name="Natvig D.O."/>
        </authorList>
    </citation>
    <scope>NUCLEOTIDE SEQUENCE [LARGE SCALE GENOMIC DNA]</scope>
    <source>
        <strain evidence="2 3">CBS 110550</strain>
    </source>
</reference>
<feature type="domain" description="Thiaminase-2/PQQC" evidence="1">
    <location>
        <begin position="25"/>
        <end position="254"/>
    </location>
</feature>
<name>A0A4Q4TK38_9PEZI</name>
<dbReference type="AlphaFoldDB" id="A0A4Q4TK38"/>
<dbReference type="InterPro" id="IPR004305">
    <property type="entry name" value="Thiaminase-2/PQQC"/>
</dbReference>
<organism evidence="2 3">
    <name type="scientific">Monosporascus ibericus</name>
    <dbReference type="NCBI Taxonomy" id="155417"/>
    <lineage>
        <taxon>Eukaryota</taxon>
        <taxon>Fungi</taxon>
        <taxon>Dikarya</taxon>
        <taxon>Ascomycota</taxon>
        <taxon>Pezizomycotina</taxon>
        <taxon>Sordariomycetes</taxon>
        <taxon>Xylariomycetidae</taxon>
        <taxon>Xylariales</taxon>
        <taxon>Xylariales incertae sedis</taxon>
        <taxon>Monosporascus</taxon>
    </lineage>
</organism>
<dbReference type="SUPFAM" id="SSF48613">
    <property type="entry name" value="Heme oxygenase-like"/>
    <property type="match status" value="1"/>
</dbReference>
<sequence>MSYSSFTKSLLSSPGVVELYERATRNQFLELAGQGRLPLETLSQWLAQDRLYCQAYARFVGGLISRVHLPKATDRPTAETLEWQVLTLLHNALAGIMAEIQLFEKTAGDYGLDLAAVGSGMEGEILGFGPYRTTQGYIDLFDSFAAQPGAQTDKPLVEGLLILWATEVAYLDSWSYAKSQSPQNPDPSQDLDGGALRKHLIGNWTSDQFRAFVKEIEECLEALAARADDTEEVLLASSLSVLKKVLVLEEEFWPIVA</sequence>
<proteinExistence type="predicted"/>
<dbReference type="InterPro" id="IPR053261">
    <property type="entry name" value="Polyketide-peptide_reg"/>
</dbReference>
<dbReference type="GO" id="GO:0006772">
    <property type="term" value="P:thiamine metabolic process"/>
    <property type="evidence" value="ECO:0007669"/>
    <property type="project" value="UniProtKB-ARBA"/>
</dbReference>
<evidence type="ECO:0000259" key="1">
    <source>
        <dbReference type="Pfam" id="PF03070"/>
    </source>
</evidence>
<keyword evidence="3" id="KW-1185">Reference proteome</keyword>
<dbReference type="Gene3D" id="1.20.910.10">
    <property type="entry name" value="Heme oxygenase-like"/>
    <property type="match status" value="1"/>
</dbReference>
<dbReference type="PANTHER" id="PTHR41813:SF2">
    <property type="entry name" value="REGULATOR PAB1642, PUTATIVE (AFU_ORTHOLOGUE AFUA_3G11955)-RELATED"/>
    <property type="match status" value="1"/>
</dbReference>
<dbReference type="InterPro" id="IPR016084">
    <property type="entry name" value="Haem_Oase-like_multi-hlx"/>
</dbReference>
<protein>
    <recommendedName>
        <fullName evidence="1">Thiaminase-2/PQQC domain-containing protein</fullName>
    </recommendedName>
</protein>
<dbReference type="Proteomes" id="UP000293360">
    <property type="component" value="Unassembled WGS sequence"/>
</dbReference>
<evidence type="ECO:0000313" key="3">
    <source>
        <dbReference type="Proteomes" id="UP000293360"/>
    </source>
</evidence>
<dbReference type="OrthoDB" id="37730at2759"/>